<evidence type="ECO:0000256" key="1">
    <source>
        <dbReference type="SAM" id="MobiDB-lite"/>
    </source>
</evidence>
<evidence type="ECO:0000313" key="3">
    <source>
        <dbReference type="Proteomes" id="UP000526501"/>
    </source>
</evidence>
<dbReference type="RefSeq" id="WP_185662011.1">
    <property type="nucleotide sequence ID" value="NZ_CAWPOO010000013.1"/>
</dbReference>
<feature type="region of interest" description="Disordered" evidence="1">
    <location>
        <begin position="28"/>
        <end position="59"/>
    </location>
</feature>
<feature type="compositionally biased region" description="Basic and acidic residues" evidence="1">
    <location>
        <begin position="38"/>
        <end position="56"/>
    </location>
</feature>
<dbReference type="AlphaFoldDB" id="A0A7X1B9I4"/>
<sequence length="83" mass="9325">MKSTNRFEEAWAPQWDMGLQGEFGFASEVEESESDTADFERVQSWEGRGEESETRKSAAKSDILSIGELVDFLETLSVELASE</sequence>
<proteinExistence type="predicted"/>
<comment type="caution">
    <text evidence="2">The sequence shown here is derived from an EMBL/GenBank/DDBJ whole genome shotgun (WGS) entry which is preliminary data.</text>
</comment>
<reference evidence="2 3" key="1">
    <citation type="submission" date="2020-07" db="EMBL/GenBank/DDBJ databases">
        <authorList>
            <person name="Feng X."/>
        </authorList>
    </citation>
    <scope>NUCLEOTIDE SEQUENCE [LARGE SCALE GENOMIC DNA]</scope>
    <source>
        <strain evidence="2 3">JCM23202</strain>
    </source>
</reference>
<dbReference type="Proteomes" id="UP000526501">
    <property type="component" value="Unassembled WGS sequence"/>
</dbReference>
<organism evidence="2 3">
    <name type="scientific">Pelagicoccus albus</name>
    <dbReference type="NCBI Taxonomy" id="415222"/>
    <lineage>
        <taxon>Bacteria</taxon>
        <taxon>Pseudomonadati</taxon>
        <taxon>Verrucomicrobiota</taxon>
        <taxon>Opitutia</taxon>
        <taxon>Puniceicoccales</taxon>
        <taxon>Pelagicoccaceae</taxon>
        <taxon>Pelagicoccus</taxon>
    </lineage>
</organism>
<feature type="compositionally biased region" description="Acidic residues" evidence="1">
    <location>
        <begin position="28"/>
        <end position="37"/>
    </location>
</feature>
<name>A0A7X1B9I4_9BACT</name>
<accession>A0A7X1B9I4</accession>
<gene>
    <name evidence="2" type="ORF">H5P27_19040</name>
</gene>
<evidence type="ECO:0000313" key="2">
    <source>
        <dbReference type="EMBL" id="MBC2608159.1"/>
    </source>
</evidence>
<dbReference type="EMBL" id="JACHVC010000013">
    <property type="protein sequence ID" value="MBC2608159.1"/>
    <property type="molecule type" value="Genomic_DNA"/>
</dbReference>
<protein>
    <submittedName>
        <fullName evidence="2">Uncharacterized protein</fullName>
    </submittedName>
</protein>
<keyword evidence="3" id="KW-1185">Reference proteome</keyword>